<sequence>MRTLESKIDNCHRDFKRMVLKSSRYPVSQTYYCRTRLKKNLFKVNLYASKRSDREKPLIGICGIYNRPEGNYLAALTLEKNMTTIYPPHFLKDTGSG</sequence>
<evidence type="ECO:0000313" key="4">
    <source>
        <dbReference type="Proteomes" id="UP000663940"/>
    </source>
</evidence>
<dbReference type="Proteomes" id="UP000250557">
    <property type="component" value="Chromosome"/>
</dbReference>
<organism evidence="1 3">
    <name type="scientific">Mucilaginibacter rubeus</name>
    <dbReference type="NCBI Taxonomy" id="2027860"/>
    <lineage>
        <taxon>Bacteria</taxon>
        <taxon>Pseudomonadati</taxon>
        <taxon>Bacteroidota</taxon>
        <taxon>Sphingobacteriia</taxon>
        <taxon>Sphingobacteriales</taxon>
        <taxon>Sphingobacteriaceae</taxon>
        <taxon>Mucilaginibacter</taxon>
    </lineage>
</organism>
<name>A0AAE6JIC7_9SPHI</name>
<evidence type="ECO:0000313" key="3">
    <source>
        <dbReference type="Proteomes" id="UP000250557"/>
    </source>
</evidence>
<evidence type="ECO:0000313" key="1">
    <source>
        <dbReference type="EMBL" id="QEM06309.1"/>
    </source>
</evidence>
<protein>
    <submittedName>
        <fullName evidence="1">Uncharacterized protein</fullName>
    </submittedName>
</protein>
<keyword evidence="4" id="KW-1185">Reference proteome</keyword>
<dbReference type="RefSeq" id="WP_146750352.1">
    <property type="nucleotide sequence ID" value="NZ_CP071879.1"/>
</dbReference>
<dbReference type="AlphaFoldDB" id="A0AAE6JIC7"/>
<reference evidence="1 3" key="1">
    <citation type="submission" date="2019-08" db="EMBL/GenBank/DDBJ databases">
        <title>Comparative genome analysis confer to the adaptation heavy metal polluted environment.</title>
        <authorList>
            <person name="Li Y."/>
        </authorList>
    </citation>
    <scope>NUCLEOTIDE SEQUENCE [LARGE SCALE GENOMIC DNA]</scope>
    <source>
        <strain evidence="1 3">P2</strain>
    </source>
</reference>
<gene>
    <name evidence="1" type="ORF">DIU31_023335</name>
    <name evidence="2" type="ORF">J3L21_04120</name>
</gene>
<dbReference type="EMBL" id="CP043451">
    <property type="protein sequence ID" value="QEM06309.1"/>
    <property type="molecule type" value="Genomic_DNA"/>
</dbReference>
<reference evidence="2 4" key="2">
    <citation type="submission" date="2021-03" db="EMBL/GenBank/DDBJ databases">
        <title>Mucilaginibacter strains isolated from gold and copper mining confer multi heavy-metal resistance.</title>
        <authorList>
            <person name="Li Y."/>
        </authorList>
    </citation>
    <scope>NUCLEOTIDE SEQUENCE [LARGE SCALE GENOMIC DNA]</scope>
    <source>
        <strain evidence="2 4">P2-4</strain>
    </source>
</reference>
<evidence type="ECO:0000313" key="2">
    <source>
        <dbReference type="EMBL" id="QTE51163.1"/>
    </source>
</evidence>
<dbReference type="Proteomes" id="UP000663940">
    <property type="component" value="Chromosome"/>
</dbReference>
<dbReference type="EMBL" id="CP071880">
    <property type="protein sequence ID" value="QTE51163.1"/>
    <property type="molecule type" value="Genomic_DNA"/>
</dbReference>
<accession>A0AAE6JIC7</accession>
<proteinExistence type="predicted"/>